<dbReference type="Proteomes" id="UP000789375">
    <property type="component" value="Unassembled WGS sequence"/>
</dbReference>
<evidence type="ECO:0000313" key="2">
    <source>
        <dbReference type="EMBL" id="CAG8729454.1"/>
    </source>
</evidence>
<dbReference type="AlphaFoldDB" id="A0A9N9IC68"/>
<keyword evidence="3" id="KW-1185">Reference proteome</keyword>
<feature type="region of interest" description="Disordered" evidence="1">
    <location>
        <begin position="29"/>
        <end position="51"/>
    </location>
</feature>
<sequence>TGFLLVPAFLDSEIGPASLDSGFLGPIPQKQNVESYPKRTHKTTQETQHRNEKMWKVKMRVFQKRSHKKLRKTKKCRKDMEALNATFVPASEENEVIPAVD</sequence>
<accession>A0A9N9IC68</accession>
<gene>
    <name evidence="2" type="ORF">FMOSSE_LOCUS15569</name>
</gene>
<feature type="non-terminal residue" evidence="2">
    <location>
        <position position="1"/>
    </location>
</feature>
<proteinExistence type="predicted"/>
<reference evidence="2" key="1">
    <citation type="submission" date="2021-06" db="EMBL/GenBank/DDBJ databases">
        <authorList>
            <person name="Kallberg Y."/>
            <person name="Tangrot J."/>
            <person name="Rosling A."/>
        </authorList>
    </citation>
    <scope>NUCLEOTIDE SEQUENCE</scope>
    <source>
        <strain evidence="2">87-6 pot B 2015</strain>
    </source>
</reference>
<name>A0A9N9IC68_FUNMO</name>
<evidence type="ECO:0000256" key="1">
    <source>
        <dbReference type="SAM" id="MobiDB-lite"/>
    </source>
</evidence>
<dbReference type="EMBL" id="CAJVPP010016395">
    <property type="protein sequence ID" value="CAG8729454.1"/>
    <property type="molecule type" value="Genomic_DNA"/>
</dbReference>
<feature type="non-terminal residue" evidence="2">
    <location>
        <position position="101"/>
    </location>
</feature>
<evidence type="ECO:0000313" key="3">
    <source>
        <dbReference type="Proteomes" id="UP000789375"/>
    </source>
</evidence>
<organism evidence="2 3">
    <name type="scientific">Funneliformis mosseae</name>
    <name type="common">Endomycorrhizal fungus</name>
    <name type="synonym">Glomus mosseae</name>
    <dbReference type="NCBI Taxonomy" id="27381"/>
    <lineage>
        <taxon>Eukaryota</taxon>
        <taxon>Fungi</taxon>
        <taxon>Fungi incertae sedis</taxon>
        <taxon>Mucoromycota</taxon>
        <taxon>Glomeromycotina</taxon>
        <taxon>Glomeromycetes</taxon>
        <taxon>Glomerales</taxon>
        <taxon>Glomeraceae</taxon>
        <taxon>Funneliformis</taxon>
    </lineage>
</organism>
<protein>
    <submittedName>
        <fullName evidence="2">14416_t:CDS:1</fullName>
    </submittedName>
</protein>
<comment type="caution">
    <text evidence="2">The sequence shown here is derived from an EMBL/GenBank/DDBJ whole genome shotgun (WGS) entry which is preliminary data.</text>
</comment>